<organism evidence="2">
    <name type="scientific">uncultured Flavobacteriia bacterium</name>
    <dbReference type="NCBI Taxonomy" id="212695"/>
    <lineage>
        <taxon>Bacteria</taxon>
        <taxon>Pseudomonadati</taxon>
        <taxon>Bacteroidota</taxon>
        <taxon>Flavobacteriia</taxon>
        <taxon>environmental samples</taxon>
    </lineage>
</organism>
<protein>
    <submittedName>
        <fullName evidence="2">Uncharacterized protein</fullName>
    </submittedName>
</protein>
<name>H6REF3_9BACT</name>
<reference evidence="2" key="1">
    <citation type="journal article" date="2012" name="Environ. Microbiol.">
        <title>Genomic content of uncultured Bacteroidetes from contrasting oceanic provinces in the North Atlantic Ocean.</title>
        <authorList>
            <person name="Gomez-Pereira P.R."/>
            <person name="Schuler M."/>
            <person name="Fuchs B.M."/>
            <person name="Bennke C."/>
            <person name="Teeling H."/>
            <person name="Waldmann J."/>
            <person name="Richter M."/>
            <person name="Barbe V."/>
            <person name="Bataille E."/>
            <person name="Glockner F.O."/>
            <person name="Amann R."/>
        </authorList>
    </citation>
    <scope>NUCLEOTIDE SEQUENCE</scope>
</reference>
<accession>H6REF3</accession>
<feature type="transmembrane region" description="Helical" evidence="1">
    <location>
        <begin position="42"/>
        <end position="59"/>
    </location>
</feature>
<dbReference type="EMBL" id="FO117579">
    <property type="protein sequence ID" value="CCF99414.1"/>
    <property type="molecule type" value="Genomic_DNA"/>
</dbReference>
<evidence type="ECO:0000313" key="2">
    <source>
        <dbReference type="EMBL" id="CCF99414.1"/>
    </source>
</evidence>
<reference evidence="2" key="2">
    <citation type="submission" date="2012-02" db="EMBL/GenBank/DDBJ databases">
        <authorList>
            <person name="Genoscope - CEA"/>
        </authorList>
    </citation>
    <scope>NUCLEOTIDE SEQUENCE</scope>
</reference>
<sequence length="68" mass="7605">MLTSIYGHLSKSRLQVFIISILIGVIVFYVKYWITGHYFDPAIMGAFTGALLGVIYAIGEKINSFFKA</sequence>
<keyword evidence="1" id="KW-0472">Membrane</keyword>
<gene>
    <name evidence="2" type="ORF">VIS_S3BDA80007</name>
</gene>
<proteinExistence type="predicted"/>
<dbReference type="AlphaFoldDB" id="H6REF3"/>
<feature type="transmembrane region" description="Helical" evidence="1">
    <location>
        <begin position="12"/>
        <end position="30"/>
    </location>
</feature>
<keyword evidence="1" id="KW-0812">Transmembrane</keyword>
<keyword evidence="1" id="KW-1133">Transmembrane helix</keyword>
<evidence type="ECO:0000256" key="1">
    <source>
        <dbReference type="SAM" id="Phobius"/>
    </source>
</evidence>